<proteinExistence type="predicted"/>
<dbReference type="SMART" id="SM00530">
    <property type="entry name" value="HTH_XRE"/>
    <property type="match status" value="1"/>
</dbReference>
<evidence type="ECO:0000313" key="4">
    <source>
        <dbReference type="Proteomes" id="UP001138997"/>
    </source>
</evidence>
<evidence type="ECO:0000256" key="1">
    <source>
        <dbReference type="SAM" id="MobiDB-lite"/>
    </source>
</evidence>
<evidence type="ECO:0000259" key="2">
    <source>
        <dbReference type="PROSITE" id="PS50943"/>
    </source>
</evidence>
<gene>
    <name evidence="3" type="ORF">LR394_35230</name>
</gene>
<dbReference type="PROSITE" id="PS50943">
    <property type="entry name" value="HTH_CROC1"/>
    <property type="match status" value="1"/>
</dbReference>
<dbReference type="SUPFAM" id="SSF47413">
    <property type="entry name" value="lambda repressor-like DNA-binding domains"/>
    <property type="match status" value="1"/>
</dbReference>
<feature type="compositionally biased region" description="Low complexity" evidence="1">
    <location>
        <begin position="9"/>
        <end position="23"/>
    </location>
</feature>
<organism evidence="3 4">
    <name type="scientific">Kineosporia babensis</name>
    <dbReference type="NCBI Taxonomy" id="499548"/>
    <lineage>
        <taxon>Bacteria</taxon>
        <taxon>Bacillati</taxon>
        <taxon>Actinomycetota</taxon>
        <taxon>Actinomycetes</taxon>
        <taxon>Kineosporiales</taxon>
        <taxon>Kineosporiaceae</taxon>
        <taxon>Kineosporia</taxon>
    </lineage>
</organism>
<dbReference type="Proteomes" id="UP001138997">
    <property type="component" value="Unassembled WGS sequence"/>
</dbReference>
<sequence length="227" mass="24570">MTEQEQGQAGVKPGKQGAPAAKATEVAARRIRQLRRERGFKSATAFAERCAQLGAPAITDSMIASIETMRRGISLDELLVFALALDVPPAQLLTPPDHTSEDPGTPSVLAVTSTVRIEDPDLARRWIIGDQPLPGTREEVYYAFALEHPTESATTEQALSAQTRAVLRDGAAHLAAQYDAQIEQFTQTMRTQVTDLLDELDHAVAGTPDQIATSIQHLRNRLAPPTA</sequence>
<reference evidence="3" key="1">
    <citation type="submission" date="2021-11" db="EMBL/GenBank/DDBJ databases">
        <title>Streptomyces corallinus and Kineosporia corallina sp. nov., two new coral-derived marine actinobacteria.</title>
        <authorList>
            <person name="Buangrab K."/>
            <person name="Sutthacheep M."/>
            <person name="Yeemin T."/>
            <person name="Harunari E."/>
            <person name="Igarashi Y."/>
            <person name="Sripreechasak P."/>
            <person name="Kanchanasin P."/>
            <person name="Tanasupawat S."/>
            <person name="Phongsopitanun W."/>
        </authorList>
    </citation>
    <scope>NUCLEOTIDE SEQUENCE</scope>
    <source>
        <strain evidence="3">JCM 31032</strain>
    </source>
</reference>
<dbReference type="EMBL" id="JAJOMB010000027">
    <property type="protein sequence ID" value="MCD5316162.1"/>
    <property type="molecule type" value="Genomic_DNA"/>
</dbReference>
<name>A0A9X1NJE0_9ACTN</name>
<dbReference type="GO" id="GO:0003677">
    <property type="term" value="F:DNA binding"/>
    <property type="evidence" value="ECO:0007669"/>
    <property type="project" value="InterPro"/>
</dbReference>
<dbReference type="InterPro" id="IPR001387">
    <property type="entry name" value="Cro/C1-type_HTH"/>
</dbReference>
<dbReference type="Gene3D" id="1.10.260.40">
    <property type="entry name" value="lambda repressor-like DNA-binding domains"/>
    <property type="match status" value="1"/>
</dbReference>
<evidence type="ECO:0000313" key="3">
    <source>
        <dbReference type="EMBL" id="MCD5316162.1"/>
    </source>
</evidence>
<comment type="caution">
    <text evidence="3">The sequence shown here is derived from an EMBL/GenBank/DDBJ whole genome shotgun (WGS) entry which is preliminary data.</text>
</comment>
<dbReference type="CDD" id="cd00093">
    <property type="entry name" value="HTH_XRE"/>
    <property type="match status" value="1"/>
</dbReference>
<accession>A0A9X1NJE0</accession>
<dbReference type="RefSeq" id="WP_231449014.1">
    <property type="nucleotide sequence ID" value="NZ_JAJOMB010000027.1"/>
</dbReference>
<dbReference type="AlphaFoldDB" id="A0A9X1NJE0"/>
<feature type="domain" description="HTH cro/C1-type" evidence="2">
    <location>
        <begin position="58"/>
        <end position="92"/>
    </location>
</feature>
<dbReference type="InterPro" id="IPR010982">
    <property type="entry name" value="Lambda_DNA-bd_dom_sf"/>
</dbReference>
<keyword evidence="4" id="KW-1185">Reference proteome</keyword>
<protein>
    <recommendedName>
        <fullName evidence="2">HTH cro/C1-type domain-containing protein</fullName>
    </recommendedName>
</protein>
<feature type="region of interest" description="Disordered" evidence="1">
    <location>
        <begin position="1"/>
        <end position="24"/>
    </location>
</feature>